<dbReference type="InterPro" id="IPR036028">
    <property type="entry name" value="SH3-like_dom_sf"/>
</dbReference>
<dbReference type="PANTHER" id="PTHR14234">
    <property type="entry name" value="RIM BINDING PROTEIN-RELATED"/>
    <property type="match status" value="1"/>
</dbReference>
<feature type="compositionally biased region" description="Basic residues" evidence="3">
    <location>
        <begin position="154"/>
        <end position="165"/>
    </location>
</feature>
<evidence type="ECO:0000256" key="3">
    <source>
        <dbReference type="SAM" id="MobiDB-lite"/>
    </source>
</evidence>
<dbReference type="InterPro" id="IPR001452">
    <property type="entry name" value="SH3_domain"/>
</dbReference>
<dbReference type="EMBL" id="OC008364">
    <property type="protein sequence ID" value="CAD7267088.1"/>
    <property type="molecule type" value="Genomic_DNA"/>
</dbReference>
<dbReference type="Pfam" id="PF07653">
    <property type="entry name" value="SH3_2"/>
    <property type="match status" value="1"/>
</dbReference>
<accession>A0A7R9B641</accession>
<evidence type="ECO:0000313" key="5">
    <source>
        <dbReference type="EMBL" id="CAD7267088.1"/>
    </source>
</evidence>
<feature type="domain" description="SH3" evidence="4">
    <location>
        <begin position="242"/>
        <end position="310"/>
    </location>
</feature>
<reference evidence="5" key="1">
    <citation type="submission" date="2020-11" db="EMBL/GenBank/DDBJ databases">
        <authorList>
            <person name="Tran Van P."/>
        </authorList>
    </citation>
    <scope>NUCLEOTIDE SEQUENCE</scope>
</reference>
<dbReference type="PANTHER" id="PTHR14234:SF19">
    <property type="entry name" value="RIM-BINDING PROTEIN, ISOFORM F"/>
    <property type="match status" value="1"/>
</dbReference>
<evidence type="ECO:0000259" key="4">
    <source>
        <dbReference type="PROSITE" id="PS50002"/>
    </source>
</evidence>
<dbReference type="SMART" id="SM00326">
    <property type="entry name" value="SH3"/>
    <property type="match status" value="1"/>
</dbReference>
<feature type="region of interest" description="Disordered" evidence="3">
    <location>
        <begin position="132"/>
        <end position="241"/>
    </location>
</feature>
<evidence type="ECO:0000256" key="2">
    <source>
        <dbReference type="PROSITE-ProRule" id="PRU00192"/>
    </source>
</evidence>
<protein>
    <recommendedName>
        <fullName evidence="4">SH3 domain-containing protein</fullName>
    </recommendedName>
</protein>
<dbReference type="InterPro" id="IPR035753">
    <property type="entry name" value="RIM-BP_SH3_2"/>
</dbReference>
<keyword evidence="1 2" id="KW-0728">SH3 domain</keyword>
<sequence>MSGMRLHHDLDMPTIKDNFRGLAQSFYIRLPGATNPLIQGLGNYVIDPEQVCLNSLSFRRHPFTSHRDSRCRDSVLPPTVTDVAGTPSYPPTGFTLPGLNLTSHWDSILPPILTPVLPGLLPYTSLPFPSAEITKDSASEGNFSEDDYLDGRRGARGHHQHHGMSRSHPDRGRVPILPHERGRIDHHQHPQRRERGDDRDQYYMESRGEPRSRHGDRGYRGAGYGGPRALAHHGSGPPGRDKRTRWFVALFDYDPTTMSPNPDACEEELPFSEGDAIKVYGEKDADGFYWGESKGRRGYVPHNMVVEVQELPKVFKESLTARGLSSGGNQVRCIRENRRLFRAKTIKLGIEFGQLAPSWSNVEPTRGQHLHSRDRWGDIYANMPVKKMIALYDYDPQELSPNVDAEKDYVTSHAISGHLWFDDQPHLLTLSRPRQSVPEEHLGVMSE</sequence>
<dbReference type="AlphaFoldDB" id="A0A7R9B641"/>
<feature type="compositionally biased region" description="Basic and acidic residues" evidence="3">
    <location>
        <begin position="167"/>
        <end position="219"/>
    </location>
</feature>
<dbReference type="Gene3D" id="2.30.30.40">
    <property type="entry name" value="SH3 Domains"/>
    <property type="match status" value="2"/>
</dbReference>
<dbReference type="CDD" id="cd12012">
    <property type="entry name" value="SH3_RIM-BP_2"/>
    <property type="match status" value="1"/>
</dbReference>
<evidence type="ECO:0000256" key="1">
    <source>
        <dbReference type="ARBA" id="ARBA00022443"/>
    </source>
</evidence>
<dbReference type="GO" id="GO:0045202">
    <property type="term" value="C:synapse"/>
    <property type="evidence" value="ECO:0007669"/>
    <property type="project" value="GOC"/>
</dbReference>
<dbReference type="GO" id="GO:0007274">
    <property type="term" value="P:neuromuscular synaptic transmission"/>
    <property type="evidence" value="ECO:0007669"/>
    <property type="project" value="TreeGrafter"/>
</dbReference>
<name>A0A7R9B641_TIMSH</name>
<organism evidence="5">
    <name type="scientific">Timema shepardi</name>
    <name type="common">Walking stick</name>
    <dbReference type="NCBI Taxonomy" id="629360"/>
    <lineage>
        <taxon>Eukaryota</taxon>
        <taxon>Metazoa</taxon>
        <taxon>Ecdysozoa</taxon>
        <taxon>Arthropoda</taxon>
        <taxon>Hexapoda</taxon>
        <taxon>Insecta</taxon>
        <taxon>Pterygota</taxon>
        <taxon>Neoptera</taxon>
        <taxon>Polyneoptera</taxon>
        <taxon>Phasmatodea</taxon>
        <taxon>Timematodea</taxon>
        <taxon>Timematoidea</taxon>
        <taxon>Timematidae</taxon>
        <taxon>Timema</taxon>
    </lineage>
</organism>
<dbReference type="FunFam" id="2.30.30.40:FF:000023">
    <property type="entry name" value="RIMS-binding protein 2 isoform F"/>
    <property type="match status" value="1"/>
</dbReference>
<dbReference type="PROSITE" id="PS50002">
    <property type="entry name" value="SH3"/>
    <property type="match status" value="1"/>
</dbReference>
<proteinExistence type="predicted"/>
<dbReference type="SUPFAM" id="SSF50044">
    <property type="entry name" value="SH3-domain"/>
    <property type="match status" value="1"/>
</dbReference>
<dbReference type="InterPro" id="IPR040325">
    <property type="entry name" value="RIMBP1/2/3"/>
</dbReference>
<dbReference type="PRINTS" id="PR00452">
    <property type="entry name" value="SH3DOMAIN"/>
</dbReference>
<gene>
    <name evidence="5" type="ORF">TSIB3V08_LOCUS11102</name>
</gene>